<evidence type="ECO:0000313" key="3">
    <source>
        <dbReference type="Proteomes" id="UP000185210"/>
    </source>
</evidence>
<comment type="caution">
    <text evidence="2">The sequence shown here is derived from an EMBL/GenBank/DDBJ whole genome shotgun (WGS) entry which is preliminary data.</text>
</comment>
<proteinExistence type="predicted"/>
<evidence type="ECO:0000313" key="2">
    <source>
        <dbReference type="EMBL" id="SIB52601.1"/>
    </source>
</evidence>
<gene>
    <name evidence="2" type="ORF">SAMEA2070301_03954</name>
</gene>
<name>A0AB38D388_9MYCO</name>
<dbReference type="RefSeq" id="WP_052544207.1">
    <property type="nucleotide sequence ID" value="NZ_CAACXP010000004.1"/>
</dbReference>
<feature type="region of interest" description="Disordered" evidence="1">
    <location>
        <begin position="1"/>
        <end position="20"/>
    </location>
</feature>
<dbReference type="EMBL" id="FSHM01000006">
    <property type="protein sequence ID" value="SIB52601.1"/>
    <property type="molecule type" value="Genomic_DNA"/>
</dbReference>
<accession>A0AB38D388</accession>
<dbReference type="Proteomes" id="UP000185210">
    <property type="component" value="Unassembled WGS sequence"/>
</dbReference>
<reference evidence="2 3" key="1">
    <citation type="submission" date="2016-11" db="EMBL/GenBank/DDBJ databases">
        <authorList>
            <consortium name="Pathogen Informatics"/>
        </authorList>
    </citation>
    <scope>NUCLEOTIDE SEQUENCE [LARGE SCALE GENOMIC DNA]</scope>
    <source>
        <strain evidence="2 3">104</strain>
    </source>
</reference>
<protein>
    <submittedName>
        <fullName evidence="2">Uncharacterized protein</fullName>
    </submittedName>
</protein>
<dbReference type="AlphaFoldDB" id="A0AB38D388"/>
<evidence type="ECO:0000256" key="1">
    <source>
        <dbReference type="SAM" id="MobiDB-lite"/>
    </source>
</evidence>
<organism evidence="2 3">
    <name type="scientific">Mycobacteroides abscessus subsp. abscessus</name>
    <dbReference type="NCBI Taxonomy" id="1185650"/>
    <lineage>
        <taxon>Bacteria</taxon>
        <taxon>Bacillati</taxon>
        <taxon>Actinomycetota</taxon>
        <taxon>Actinomycetes</taxon>
        <taxon>Mycobacteriales</taxon>
        <taxon>Mycobacteriaceae</taxon>
        <taxon>Mycobacteroides</taxon>
        <taxon>Mycobacteroides abscessus</taxon>
    </lineage>
</organism>
<sequence>MTALLTAPATGRVDTPPPAPFPGFSAEVRDALLRRGDAYVAGDGTVMITMPREAGVGTGAFVEFHARHATVYTISAARGVQFERIEFPSERELRLLKSSDRWWAVRDVADAIPAAADVMVGVIW</sequence>